<proteinExistence type="inferred from homology"/>
<evidence type="ECO:0000256" key="3">
    <source>
        <dbReference type="ARBA" id="ARBA00023125"/>
    </source>
</evidence>
<evidence type="ECO:0000259" key="6">
    <source>
        <dbReference type="PROSITE" id="PS50931"/>
    </source>
</evidence>
<comment type="similarity">
    <text evidence="1">Belongs to the LysR transcriptional regulatory family.</text>
</comment>
<dbReference type="PROSITE" id="PS50931">
    <property type="entry name" value="HTH_LYSR"/>
    <property type="match status" value="1"/>
</dbReference>
<accession>A0ABY3MVX0</accession>
<dbReference type="Pfam" id="PF00126">
    <property type="entry name" value="HTH_1"/>
    <property type="match status" value="1"/>
</dbReference>
<dbReference type="Gene3D" id="3.40.190.290">
    <property type="match status" value="1"/>
</dbReference>
<gene>
    <name evidence="7" type="ORF">CWS31_011265</name>
</gene>
<organism evidence="7 8">
    <name type="scientific">Colwellia echini</name>
    <dbReference type="NCBI Taxonomy" id="1982103"/>
    <lineage>
        <taxon>Bacteria</taxon>
        <taxon>Pseudomonadati</taxon>
        <taxon>Pseudomonadota</taxon>
        <taxon>Gammaproteobacteria</taxon>
        <taxon>Alteromonadales</taxon>
        <taxon>Colwelliaceae</taxon>
        <taxon>Colwellia</taxon>
    </lineage>
</organism>
<dbReference type="InterPro" id="IPR036388">
    <property type="entry name" value="WH-like_DNA-bd_sf"/>
</dbReference>
<dbReference type="SUPFAM" id="SSF46785">
    <property type="entry name" value="Winged helix' DNA-binding domain"/>
    <property type="match status" value="1"/>
</dbReference>
<dbReference type="SUPFAM" id="SSF53850">
    <property type="entry name" value="Periplasmic binding protein-like II"/>
    <property type="match status" value="1"/>
</dbReference>
<dbReference type="EMBL" id="PJAI02000012">
    <property type="protein sequence ID" value="TYK65232.1"/>
    <property type="molecule type" value="Genomic_DNA"/>
</dbReference>
<comment type="caution">
    <text evidence="7">The sequence shown here is derived from an EMBL/GenBank/DDBJ whole genome shotgun (WGS) entry which is preliminary data.</text>
</comment>
<dbReference type="Gene3D" id="1.10.10.10">
    <property type="entry name" value="Winged helix-like DNA-binding domain superfamily/Winged helix DNA-binding domain"/>
    <property type="match status" value="1"/>
</dbReference>
<sequence length="328" mass="36226">MNTPPLSIEALLVLDAIEHRGSFAAAAEQLNKVPSALSYIVQKLEEQLNVTIFVRQGRRSVLTPAGKHLLIEGRKVLLALNALSEQTQTIANGWEPKIRIACDSIIDIKPIFTGIQRFLTEHENIEIDVREEVMNGTWEALIEDKVDLVIGAPAPIPVQKGIRAIKISDFDSVLVVSKSYQFASQLLTSSSKEMSKPPSKQSSKQSSNQSSKESIKARTSISTTELTKYRSVVVHDSAKNEIPWSVNVIDGKQRFYVSSIGQKIDAIIAGIGIGFLPKYLAQQYIMSGQLTEIALTENKVRQDLFMAWKITNKGKGLNKLTAILLGEK</sequence>
<evidence type="ECO:0000256" key="2">
    <source>
        <dbReference type="ARBA" id="ARBA00023015"/>
    </source>
</evidence>
<reference evidence="7 8" key="1">
    <citation type="submission" date="2019-08" db="EMBL/GenBank/DDBJ databases">
        <title>Microbe sample from Colwellia echini.</title>
        <authorList>
            <person name="Christiansen L."/>
            <person name="Pathiraja D."/>
            <person name="Schultz-Johansen M."/>
            <person name="Choi I.-G."/>
            <person name="Stougaard P."/>
        </authorList>
    </citation>
    <scope>NUCLEOTIDE SEQUENCE [LARGE SCALE GENOMIC DNA]</scope>
    <source>
        <strain evidence="7 8">A3</strain>
    </source>
</reference>
<dbReference type="RefSeq" id="WP_101345670.1">
    <property type="nucleotide sequence ID" value="NZ_PJAI02000012.1"/>
</dbReference>
<dbReference type="InterPro" id="IPR000847">
    <property type="entry name" value="LysR_HTH_N"/>
</dbReference>
<keyword evidence="2" id="KW-0805">Transcription regulation</keyword>
<dbReference type="Proteomes" id="UP000815846">
    <property type="component" value="Unassembled WGS sequence"/>
</dbReference>
<keyword evidence="3" id="KW-0238">DNA-binding</keyword>
<dbReference type="PANTHER" id="PTHR30126:SF4">
    <property type="entry name" value="LYSR FAMILY TRANSCRIPTIONAL REGULATOR"/>
    <property type="match status" value="1"/>
</dbReference>
<dbReference type="InterPro" id="IPR005119">
    <property type="entry name" value="LysR_subst-bd"/>
</dbReference>
<dbReference type="Pfam" id="PF03466">
    <property type="entry name" value="LysR_substrate"/>
    <property type="match status" value="2"/>
</dbReference>
<keyword evidence="8" id="KW-1185">Reference proteome</keyword>
<evidence type="ECO:0000313" key="7">
    <source>
        <dbReference type="EMBL" id="TYK65232.1"/>
    </source>
</evidence>
<feature type="region of interest" description="Disordered" evidence="5">
    <location>
        <begin position="191"/>
        <end position="219"/>
    </location>
</feature>
<evidence type="ECO:0000256" key="4">
    <source>
        <dbReference type="ARBA" id="ARBA00023163"/>
    </source>
</evidence>
<feature type="compositionally biased region" description="Low complexity" evidence="5">
    <location>
        <begin position="191"/>
        <end position="212"/>
    </location>
</feature>
<evidence type="ECO:0000256" key="1">
    <source>
        <dbReference type="ARBA" id="ARBA00009437"/>
    </source>
</evidence>
<dbReference type="PANTHER" id="PTHR30126">
    <property type="entry name" value="HTH-TYPE TRANSCRIPTIONAL REGULATOR"/>
    <property type="match status" value="1"/>
</dbReference>
<dbReference type="InterPro" id="IPR036390">
    <property type="entry name" value="WH_DNA-bd_sf"/>
</dbReference>
<evidence type="ECO:0000256" key="5">
    <source>
        <dbReference type="SAM" id="MobiDB-lite"/>
    </source>
</evidence>
<protein>
    <submittedName>
        <fullName evidence="7">LysR family transcriptional regulator</fullName>
    </submittedName>
</protein>
<evidence type="ECO:0000313" key="8">
    <source>
        <dbReference type="Proteomes" id="UP000815846"/>
    </source>
</evidence>
<keyword evidence="4" id="KW-0804">Transcription</keyword>
<name>A0ABY3MVX0_9GAMM</name>
<feature type="domain" description="HTH lysR-type" evidence="6">
    <location>
        <begin position="6"/>
        <end position="63"/>
    </location>
</feature>